<dbReference type="AlphaFoldDB" id="A0A8B6FFX1"/>
<organism evidence="1 2">
    <name type="scientific">Mytilus galloprovincialis</name>
    <name type="common">Mediterranean mussel</name>
    <dbReference type="NCBI Taxonomy" id="29158"/>
    <lineage>
        <taxon>Eukaryota</taxon>
        <taxon>Metazoa</taxon>
        <taxon>Spiralia</taxon>
        <taxon>Lophotrochozoa</taxon>
        <taxon>Mollusca</taxon>
        <taxon>Bivalvia</taxon>
        <taxon>Autobranchia</taxon>
        <taxon>Pteriomorphia</taxon>
        <taxon>Mytilida</taxon>
        <taxon>Mytiloidea</taxon>
        <taxon>Mytilidae</taxon>
        <taxon>Mytilinae</taxon>
        <taxon>Mytilus</taxon>
    </lineage>
</organism>
<dbReference type="Proteomes" id="UP000596742">
    <property type="component" value="Unassembled WGS sequence"/>
</dbReference>
<name>A0A8B6FFX1_MYTGA</name>
<reference evidence="1" key="1">
    <citation type="submission" date="2018-11" db="EMBL/GenBank/DDBJ databases">
        <authorList>
            <person name="Alioto T."/>
            <person name="Alioto T."/>
        </authorList>
    </citation>
    <scope>NUCLEOTIDE SEQUENCE</scope>
</reference>
<comment type="caution">
    <text evidence="1">The sequence shown here is derived from an EMBL/GenBank/DDBJ whole genome shotgun (WGS) entry which is preliminary data.</text>
</comment>
<evidence type="ECO:0000313" key="1">
    <source>
        <dbReference type="EMBL" id="VDI47413.1"/>
    </source>
</evidence>
<sequence length="101" mass="11758">MRVSSELTVLRKTRMEEAHEKKLAKYQVMVGDIQNKNFENMVFSSGGRLLKLCFATFVESLDVPRTNWTRPLRKVGKQAEEASGLEWRKRDEHSKSYRIPG</sequence>
<accession>A0A8B6FFX1</accession>
<dbReference type="EMBL" id="UYJE01006613">
    <property type="protein sequence ID" value="VDI47413.1"/>
    <property type="molecule type" value="Genomic_DNA"/>
</dbReference>
<proteinExistence type="predicted"/>
<protein>
    <submittedName>
        <fullName evidence="1">Uncharacterized protein</fullName>
    </submittedName>
</protein>
<keyword evidence="2" id="KW-1185">Reference proteome</keyword>
<evidence type="ECO:0000313" key="2">
    <source>
        <dbReference type="Proteomes" id="UP000596742"/>
    </source>
</evidence>
<gene>
    <name evidence="1" type="ORF">MGAL_10B066367</name>
</gene>